<dbReference type="InterPro" id="IPR036390">
    <property type="entry name" value="WH_DNA-bd_sf"/>
</dbReference>
<dbReference type="Gene3D" id="1.10.10.10">
    <property type="entry name" value="Winged helix-like DNA-binding domain superfamily/Winged helix DNA-binding domain"/>
    <property type="match status" value="1"/>
</dbReference>
<dbReference type="PANTHER" id="PTHR33221:SF15">
    <property type="entry name" value="HTH-TYPE TRANSCRIPTIONAL REGULATOR YWGB-RELATED"/>
    <property type="match status" value="1"/>
</dbReference>
<organism evidence="1 2">
    <name type="scientific">Paenibacillus nasutitermitis</name>
    <dbReference type="NCBI Taxonomy" id="1652958"/>
    <lineage>
        <taxon>Bacteria</taxon>
        <taxon>Bacillati</taxon>
        <taxon>Bacillota</taxon>
        <taxon>Bacilli</taxon>
        <taxon>Bacillales</taxon>
        <taxon>Paenibacillaceae</taxon>
        <taxon>Paenibacillus</taxon>
    </lineage>
</organism>
<dbReference type="EMBL" id="BMHP01000003">
    <property type="protein sequence ID" value="GGD84435.1"/>
    <property type="molecule type" value="Genomic_DNA"/>
</dbReference>
<name>A0A916ZAM9_9BACL</name>
<dbReference type="PROSITE" id="PS51197">
    <property type="entry name" value="HTH_RRF2_2"/>
    <property type="match status" value="1"/>
</dbReference>
<sequence>MAISSRLAVAVHILVLIETHEGKRITSDYIAGSVNTNPVVVRRLMGLLNKAGIIATTPGIPGASLLRPASDITLADVYCAVELSNQEGLFSFHENTNPQCFVGKNIQTALEDSFTRAQNAMKAELAAVTIADIAANVQKL</sequence>
<proteinExistence type="predicted"/>
<evidence type="ECO:0000313" key="1">
    <source>
        <dbReference type="EMBL" id="GGD84435.1"/>
    </source>
</evidence>
<reference evidence="1" key="1">
    <citation type="journal article" date="2014" name="Int. J. Syst. Evol. Microbiol.">
        <title>Complete genome sequence of Corynebacterium casei LMG S-19264T (=DSM 44701T), isolated from a smear-ripened cheese.</title>
        <authorList>
            <consortium name="US DOE Joint Genome Institute (JGI-PGF)"/>
            <person name="Walter F."/>
            <person name="Albersmeier A."/>
            <person name="Kalinowski J."/>
            <person name="Ruckert C."/>
        </authorList>
    </citation>
    <scope>NUCLEOTIDE SEQUENCE</scope>
    <source>
        <strain evidence="1">CGMCC 1.15178</strain>
    </source>
</reference>
<dbReference type="InterPro" id="IPR000944">
    <property type="entry name" value="Tscrpt_reg_Rrf2"/>
</dbReference>
<evidence type="ECO:0000313" key="2">
    <source>
        <dbReference type="Proteomes" id="UP000612456"/>
    </source>
</evidence>
<comment type="caution">
    <text evidence="1">The sequence shown here is derived from an EMBL/GenBank/DDBJ whole genome shotgun (WGS) entry which is preliminary data.</text>
</comment>
<accession>A0A916ZAM9</accession>
<protein>
    <submittedName>
        <fullName evidence="1">Rrf2 family transcriptional regulator</fullName>
    </submittedName>
</protein>
<dbReference type="RefSeq" id="WP_188995753.1">
    <property type="nucleotide sequence ID" value="NZ_BMHP01000003.1"/>
</dbReference>
<reference evidence="1" key="2">
    <citation type="submission" date="2020-09" db="EMBL/GenBank/DDBJ databases">
        <authorList>
            <person name="Sun Q."/>
            <person name="Zhou Y."/>
        </authorList>
    </citation>
    <scope>NUCLEOTIDE SEQUENCE</scope>
    <source>
        <strain evidence="1">CGMCC 1.15178</strain>
    </source>
</reference>
<dbReference type="InterPro" id="IPR036388">
    <property type="entry name" value="WH-like_DNA-bd_sf"/>
</dbReference>
<dbReference type="PANTHER" id="PTHR33221">
    <property type="entry name" value="WINGED HELIX-TURN-HELIX TRANSCRIPTIONAL REGULATOR, RRF2 FAMILY"/>
    <property type="match status" value="1"/>
</dbReference>
<dbReference type="GO" id="GO:0003700">
    <property type="term" value="F:DNA-binding transcription factor activity"/>
    <property type="evidence" value="ECO:0007669"/>
    <property type="project" value="TreeGrafter"/>
</dbReference>
<dbReference type="GO" id="GO:0005829">
    <property type="term" value="C:cytosol"/>
    <property type="evidence" value="ECO:0007669"/>
    <property type="project" value="TreeGrafter"/>
</dbReference>
<dbReference type="AlphaFoldDB" id="A0A916ZAM9"/>
<dbReference type="Pfam" id="PF02082">
    <property type="entry name" value="Rrf2"/>
    <property type="match status" value="1"/>
</dbReference>
<dbReference type="Proteomes" id="UP000612456">
    <property type="component" value="Unassembled WGS sequence"/>
</dbReference>
<dbReference type="SUPFAM" id="SSF46785">
    <property type="entry name" value="Winged helix' DNA-binding domain"/>
    <property type="match status" value="1"/>
</dbReference>
<dbReference type="FunFam" id="1.10.10.10:FF:000138">
    <property type="entry name" value="Rrf2 family transcriptional regulator"/>
    <property type="match status" value="1"/>
</dbReference>
<keyword evidence="2" id="KW-1185">Reference proteome</keyword>
<gene>
    <name evidence="1" type="ORF">GCM10010911_48420</name>
</gene>